<evidence type="ECO:0000313" key="4">
    <source>
        <dbReference type="EMBL" id="VGM20387.1"/>
    </source>
</evidence>
<reference evidence="3" key="1">
    <citation type="submission" date="2019-01" db="EMBL/GenBank/DDBJ databases">
        <authorList>
            <person name="Lista F."/>
            <person name="Anselmo A."/>
        </authorList>
    </citation>
    <scope>NUCLEOTIDE SEQUENCE</scope>
    <source>
        <strain evidence="3">11S</strain>
    </source>
</reference>
<proteinExistence type="predicted"/>
<evidence type="ECO:0000259" key="2">
    <source>
        <dbReference type="Pfam" id="PF16452"/>
    </source>
</evidence>
<dbReference type="Gene3D" id="2.10.109.10">
    <property type="entry name" value="Umud Fragment, subunit A"/>
    <property type="match status" value="1"/>
</dbReference>
<dbReference type="GO" id="GO:0003677">
    <property type="term" value="F:DNA binding"/>
    <property type="evidence" value="ECO:0007669"/>
    <property type="project" value="InterPro"/>
</dbReference>
<dbReference type="AlphaFoldDB" id="A0A483IUS8"/>
<feature type="domain" description="Bacteriophage CI repressor N-terminal" evidence="1">
    <location>
        <begin position="14"/>
        <end position="76"/>
    </location>
</feature>
<name>A0A483IUS8_KLEPN</name>
<protein>
    <submittedName>
        <fullName evidence="3 4">Repressor protein</fullName>
    </submittedName>
</protein>
<sequence>MKLQIDFSQGGNDTLDRVIEAYGFRTKVALAEHLGIASSSLANRYKRDFFPADIVVRCMAETGATLEWLVTGNGPKFDGEDLDILRIARQKIVDGQLYDSGVLMLDKATFLPGKAVPTKPLCIIESSTTYVIEREFSEVFDGEWLVDIEGKTSVRTLTRIPVKKVRVSGAGAAFDCSIDDISVIGRVVLTIISG</sequence>
<dbReference type="RefSeq" id="WP_032454122.1">
    <property type="nucleotide sequence ID" value="NZ_BFEF01000109.1"/>
</dbReference>
<accession>A0A483IUS8</accession>
<evidence type="ECO:0000259" key="1">
    <source>
        <dbReference type="Pfam" id="PF07022"/>
    </source>
</evidence>
<dbReference type="Pfam" id="PF07022">
    <property type="entry name" value="Phage_CI_repr"/>
    <property type="match status" value="1"/>
</dbReference>
<dbReference type="InterPro" id="IPR032499">
    <property type="entry name" value="Phage_CI_C"/>
</dbReference>
<dbReference type="Gene3D" id="1.10.260.40">
    <property type="entry name" value="lambda repressor-like DNA-binding domains"/>
    <property type="match status" value="1"/>
</dbReference>
<dbReference type="InterPro" id="IPR010744">
    <property type="entry name" value="Phage_CI_N"/>
</dbReference>
<dbReference type="Pfam" id="PF16452">
    <property type="entry name" value="Phage_CI_C"/>
    <property type="match status" value="1"/>
</dbReference>
<dbReference type="EMBL" id="CAAHCX010000006">
    <property type="protein sequence ID" value="VGM20387.1"/>
    <property type="molecule type" value="Genomic_DNA"/>
</dbReference>
<feature type="domain" description="Bacteriophage CI repressor C-terminal" evidence="2">
    <location>
        <begin position="87"/>
        <end position="188"/>
    </location>
</feature>
<dbReference type="GO" id="GO:0045892">
    <property type="term" value="P:negative regulation of DNA-templated transcription"/>
    <property type="evidence" value="ECO:0007669"/>
    <property type="project" value="InterPro"/>
</dbReference>
<evidence type="ECO:0000313" key="3">
    <source>
        <dbReference type="EMBL" id="TCX37541.1"/>
    </source>
</evidence>
<dbReference type="EMBL" id="SDCL01000004">
    <property type="protein sequence ID" value="TCX37541.1"/>
    <property type="molecule type" value="Genomic_DNA"/>
</dbReference>
<dbReference type="GO" id="GO:0051259">
    <property type="term" value="P:protein complex oligomerization"/>
    <property type="evidence" value="ECO:0007669"/>
    <property type="project" value="InterPro"/>
</dbReference>
<dbReference type="InterPro" id="IPR010982">
    <property type="entry name" value="Lambda_DNA-bd_dom_sf"/>
</dbReference>
<reference evidence="4" key="2">
    <citation type="submission" date="2019-03" db="EMBL/GenBank/DDBJ databases">
        <authorList>
            <consortium name="Pathogen Informatics"/>
        </authorList>
    </citation>
    <scope>NUCLEOTIDE SEQUENCE</scope>
    <source>
        <strain evidence="4">5012STDY7626451</strain>
    </source>
</reference>
<organism evidence="3">
    <name type="scientific">Klebsiella pneumoniae</name>
    <dbReference type="NCBI Taxonomy" id="573"/>
    <lineage>
        <taxon>Bacteria</taxon>
        <taxon>Pseudomonadati</taxon>
        <taxon>Pseudomonadota</taxon>
        <taxon>Gammaproteobacteria</taxon>
        <taxon>Enterobacterales</taxon>
        <taxon>Enterobacteriaceae</taxon>
        <taxon>Klebsiella/Raoultella group</taxon>
        <taxon>Klebsiella</taxon>
        <taxon>Klebsiella pneumoniae complex</taxon>
    </lineage>
</organism>
<gene>
    <name evidence="3" type="ORF">ETE67_06840</name>
    <name evidence="4" type="ORF">SAMEA4873653_04294</name>
</gene>